<dbReference type="InterPro" id="IPR036870">
    <property type="entry name" value="Ribosomal_bS18_sf"/>
</dbReference>
<keyword evidence="3 5" id="KW-0687">Ribonucleoprotein</keyword>
<dbReference type="PANTHER" id="PTHR13479:SF40">
    <property type="entry name" value="SMALL RIBOSOMAL SUBUNIT PROTEIN BS18M"/>
    <property type="match status" value="1"/>
</dbReference>
<protein>
    <recommendedName>
        <fullName evidence="4">Small ribosomal subunit protein bS18m</fullName>
    </recommendedName>
</protein>
<evidence type="ECO:0000256" key="3">
    <source>
        <dbReference type="ARBA" id="ARBA00023274"/>
    </source>
</evidence>
<dbReference type="EMBL" id="CP014244">
    <property type="protein sequence ID" value="AMD20655.1"/>
    <property type="molecule type" value="Genomic_DNA"/>
</dbReference>
<organism evidence="6 7">
    <name type="scientific">Eremothecium sinecaudum</name>
    <dbReference type="NCBI Taxonomy" id="45286"/>
    <lineage>
        <taxon>Eukaryota</taxon>
        <taxon>Fungi</taxon>
        <taxon>Dikarya</taxon>
        <taxon>Ascomycota</taxon>
        <taxon>Saccharomycotina</taxon>
        <taxon>Saccharomycetes</taxon>
        <taxon>Saccharomycetales</taxon>
        <taxon>Saccharomycetaceae</taxon>
        <taxon>Eremothecium</taxon>
    </lineage>
</organism>
<dbReference type="Proteomes" id="UP000243052">
    <property type="component" value="Chromosome iv"/>
</dbReference>
<name>A0A120K274_9SACH</name>
<dbReference type="GO" id="GO:0070181">
    <property type="term" value="F:small ribosomal subunit rRNA binding"/>
    <property type="evidence" value="ECO:0007669"/>
    <property type="project" value="TreeGrafter"/>
</dbReference>
<dbReference type="AlphaFoldDB" id="A0A120K274"/>
<dbReference type="RefSeq" id="XP_017987651.1">
    <property type="nucleotide sequence ID" value="XM_018131771.1"/>
</dbReference>
<evidence type="ECO:0000313" key="6">
    <source>
        <dbReference type="EMBL" id="AMD20655.1"/>
    </source>
</evidence>
<dbReference type="PRINTS" id="PR00974">
    <property type="entry name" value="RIBOSOMALS18"/>
</dbReference>
<dbReference type="Gene3D" id="4.10.640.10">
    <property type="entry name" value="Ribosomal protein S18"/>
    <property type="match status" value="1"/>
</dbReference>
<gene>
    <name evidence="6" type="ORF">AW171_hschr42558</name>
</gene>
<dbReference type="GO" id="GO:0032543">
    <property type="term" value="P:mitochondrial translation"/>
    <property type="evidence" value="ECO:0007669"/>
    <property type="project" value="TreeGrafter"/>
</dbReference>
<dbReference type="NCBIfam" id="TIGR00165">
    <property type="entry name" value="S18"/>
    <property type="match status" value="1"/>
</dbReference>
<dbReference type="GO" id="GO:0003735">
    <property type="term" value="F:structural constituent of ribosome"/>
    <property type="evidence" value="ECO:0007669"/>
    <property type="project" value="InterPro"/>
</dbReference>
<comment type="similarity">
    <text evidence="1 5">Belongs to the bacterial ribosomal protein bS18 family.</text>
</comment>
<evidence type="ECO:0000313" key="7">
    <source>
        <dbReference type="Proteomes" id="UP000243052"/>
    </source>
</evidence>
<dbReference type="InterPro" id="IPR001648">
    <property type="entry name" value="Ribosomal_bS18"/>
</dbReference>
<reference evidence="6 7" key="1">
    <citation type="submission" date="2016-01" db="EMBL/GenBank/DDBJ databases">
        <title>Genome sequence of the yeast Holleya sinecauda.</title>
        <authorList>
            <person name="Dietrich F.S."/>
        </authorList>
    </citation>
    <scope>NUCLEOTIDE SEQUENCE [LARGE SCALE GENOMIC DNA]</scope>
    <source>
        <strain evidence="6 7">ATCC 58844</strain>
    </source>
</reference>
<evidence type="ECO:0000256" key="4">
    <source>
        <dbReference type="ARBA" id="ARBA00035264"/>
    </source>
</evidence>
<evidence type="ECO:0000256" key="2">
    <source>
        <dbReference type="ARBA" id="ARBA00022980"/>
    </source>
</evidence>
<dbReference type="GeneID" id="28723911"/>
<sequence>MVAPIRQSLQLTSRRAFTTTKTGLSMLKLDLSSIEEYNDKKKPDTENRLDTKVIRKFYPSTVYDPFDFSMARIHMDRKVNLKNSTEGDIFKASKFNPLDLYTNPEFLSRFMSSTGKILHRDVTGLSAKNQRLISKAIKRAQAIGLLSKVHQDVNCLHHKLTGI</sequence>
<keyword evidence="2 5" id="KW-0689">Ribosomal protein</keyword>
<accession>A0A120K274</accession>
<keyword evidence="7" id="KW-1185">Reference proteome</keyword>
<dbReference type="PANTHER" id="PTHR13479">
    <property type="entry name" value="30S RIBOSOMAL PROTEIN S18"/>
    <property type="match status" value="1"/>
</dbReference>
<evidence type="ECO:0000256" key="1">
    <source>
        <dbReference type="ARBA" id="ARBA00005589"/>
    </source>
</evidence>
<dbReference type="STRING" id="45286.A0A120K274"/>
<dbReference type="OrthoDB" id="21463at2759"/>
<dbReference type="GO" id="GO:0005763">
    <property type="term" value="C:mitochondrial small ribosomal subunit"/>
    <property type="evidence" value="ECO:0007669"/>
    <property type="project" value="TreeGrafter"/>
</dbReference>
<proteinExistence type="inferred from homology"/>
<dbReference type="SUPFAM" id="SSF46911">
    <property type="entry name" value="Ribosomal protein S18"/>
    <property type="match status" value="1"/>
</dbReference>
<evidence type="ECO:0000256" key="5">
    <source>
        <dbReference type="RuleBase" id="RU003910"/>
    </source>
</evidence>
<dbReference type="Pfam" id="PF01084">
    <property type="entry name" value="Ribosomal_S18"/>
    <property type="match status" value="1"/>
</dbReference>